<feature type="transmembrane region" description="Helical" evidence="1">
    <location>
        <begin position="178"/>
        <end position="197"/>
    </location>
</feature>
<keyword evidence="1" id="KW-0812">Transmembrane</keyword>
<protein>
    <recommendedName>
        <fullName evidence="2">DUF6533 domain-containing protein</fullName>
    </recommendedName>
</protein>
<feature type="transmembrane region" description="Helical" evidence="1">
    <location>
        <begin position="123"/>
        <end position="145"/>
    </location>
</feature>
<feature type="domain" description="DUF6533" evidence="2">
    <location>
        <begin position="22"/>
        <end position="66"/>
    </location>
</feature>
<feature type="transmembrane region" description="Helical" evidence="1">
    <location>
        <begin position="218"/>
        <end position="242"/>
    </location>
</feature>
<evidence type="ECO:0000313" key="4">
    <source>
        <dbReference type="Proteomes" id="UP000054485"/>
    </source>
</evidence>
<dbReference type="InParanoid" id="A0A0D0B501"/>
<reference evidence="4" key="2">
    <citation type="submission" date="2015-01" db="EMBL/GenBank/DDBJ databases">
        <title>Evolutionary Origins and Diversification of the Mycorrhizal Mutualists.</title>
        <authorList>
            <consortium name="DOE Joint Genome Institute"/>
            <consortium name="Mycorrhizal Genomics Consortium"/>
            <person name="Kohler A."/>
            <person name="Kuo A."/>
            <person name="Nagy L.G."/>
            <person name="Floudas D."/>
            <person name="Copeland A."/>
            <person name="Barry K.W."/>
            <person name="Cichocki N."/>
            <person name="Veneault-Fourrey C."/>
            <person name="LaButti K."/>
            <person name="Lindquist E.A."/>
            <person name="Lipzen A."/>
            <person name="Lundell T."/>
            <person name="Morin E."/>
            <person name="Murat C."/>
            <person name="Riley R."/>
            <person name="Ohm R."/>
            <person name="Sun H."/>
            <person name="Tunlid A."/>
            <person name="Henrissat B."/>
            <person name="Grigoriev I.V."/>
            <person name="Hibbett D.S."/>
            <person name="Martin F."/>
        </authorList>
    </citation>
    <scope>NUCLEOTIDE SEQUENCE [LARGE SCALE GENOMIC DNA]</scope>
    <source>
        <strain evidence="4">UH-Slu-Lm8-n1</strain>
    </source>
</reference>
<evidence type="ECO:0000313" key="3">
    <source>
        <dbReference type="EMBL" id="KIK38928.1"/>
    </source>
</evidence>
<keyword evidence="1" id="KW-1133">Transmembrane helix</keyword>
<feature type="transmembrane region" description="Helical" evidence="1">
    <location>
        <begin position="60"/>
        <end position="83"/>
    </location>
</feature>
<reference evidence="3 4" key="1">
    <citation type="submission" date="2014-04" db="EMBL/GenBank/DDBJ databases">
        <authorList>
            <consortium name="DOE Joint Genome Institute"/>
            <person name="Kuo A."/>
            <person name="Ruytinx J."/>
            <person name="Rineau F."/>
            <person name="Colpaert J."/>
            <person name="Kohler A."/>
            <person name="Nagy L.G."/>
            <person name="Floudas D."/>
            <person name="Copeland A."/>
            <person name="Barry K.W."/>
            <person name="Cichocki N."/>
            <person name="Veneault-Fourrey C."/>
            <person name="LaButti K."/>
            <person name="Lindquist E.A."/>
            <person name="Lipzen A."/>
            <person name="Lundell T."/>
            <person name="Morin E."/>
            <person name="Murat C."/>
            <person name="Sun H."/>
            <person name="Tunlid A."/>
            <person name="Henrissat B."/>
            <person name="Grigoriev I.V."/>
            <person name="Hibbett D.S."/>
            <person name="Martin F."/>
            <person name="Nordberg H.P."/>
            <person name="Cantor M.N."/>
            <person name="Hua S.X."/>
        </authorList>
    </citation>
    <scope>NUCLEOTIDE SEQUENCE [LARGE SCALE GENOMIC DNA]</scope>
    <source>
        <strain evidence="3 4">UH-Slu-Lm8-n1</strain>
    </source>
</reference>
<evidence type="ECO:0000259" key="2">
    <source>
        <dbReference type="Pfam" id="PF20151"/>
    </source>
</evidence>
<keyword evidence="4" id="KW-1185">Reference proteome</keyword>
<feature type="transmembrane region" description="Helical" evidence="1">
    <location>
        <begin position="20"/>
        <end position="39"/>
    </location>
</feature>
<dbReference type="Pfam" id="PF20151">
    <property type="entry name" value="DUF6533"/>
    <property type="match status" value="1"/>
</dbReference>
<dbReference type="InterPro" id="IPR045340">
    <property type="entry name" value="DUF6533"/>
</dbReference>
<dbReference type="EMBL" id="KN835367">
    <property type="protein sequence ID" value="KIK38928.1"/>
    <property type="molecule type" value="Genomic_DNA"/>
</dbReference>
<dbReference type="HOGENOM" id="CLU_057751_0_0_1"/>
<keyword evidence="1" id="KW-0472">Membrane</keyword>
<feature type="transmembrane region" description="Helical" evidence="1">
    <location>
        <begin position="254"/>
        <end position="277"/>
    </location>
</feature>
<sequence>MTTISNDPAWWGLINWDRVHSYFVVSSYTVVVYEWVLTFSQEVELVWRQRWSLMTALYIGVRYIGISSMVANVLSTIMAVSMTDAHCTILWFVQVWTPVVVNAMLGVIIMARVLAMYQRSKQMLVLLGVVLMACTIASGVMVVIANTNASGKEFIRSGNHQCVVFYHRGRMALNNETLIPTFVWETFALCLALRIAIKHFCELRQTSTGSMFGNWFIVLIQTHVLYFVAFVAVSCFSFGSLSPNIIYSTSMGDTAYFGILQIVQPIQMFVLGPRLILSIREYHTERVASSDEPIAMRADVFRGRRHVSTNFTSV</sequence>
<gene>
    <name evidence="3" type="ORF">CY34DRAFT_808862</name>
</gene>
<dbReference type="Proteomes" id="UP000054485">
    <property type="component" value="Unassembled WGS sequence"/>
</dbReference>
<evidence type="ECO:0000256" key="1">
    <source>
        <dbReference type="SAM" id="Phobius"/>
    </source>
</evidence>
<name>A0A0D0B501_9AGAM</name>
<feature type="transmembrane region" description="Helical" evidence="1">
    <location>
        <begin position="89"/>
        <end position="111"/>
    </location>
</feature>
<proteinExistence type="predicted"/>
<dbReference type="OrthoDB" id="3267855at2759"/>
<dbReference type="STRING" id="930992.A0A0D0B501"/>
<organism evidence="3 4">
    <name type="scientific">Suillus luteus UH-Slu-Lm8-n1</name>
    <dbReference type="NCBI Taxonomy" id="930992"/>
    <lineage>
        <taxon>Eukaryota</taxon>
        <taxon>Fungi</taxon>
        <taxon>Dikarya</taxon>
        <taxon>Basidiomycota</taxon>
        <taxon>Agaricomycotina</taxon>
        <taxon>Agaricomycetes</taxon>
        <taxon>Agaricomycetidae</taxon>
        <taxon>Boletales</taxon>
        <taxon>Suillineae</taxon>
        <taxon>Suillaceae</taxon>
        <taxon>Suillus</taxon>
    </lineage>
</organism>
<dbReference type="AlphaFoldDB" id="A0A0D0B501"/>
<accession>A0A0D0B501</accession>